<comment type="caution">
    <text evidence="1">The sequence shown here is derived from an EMBL/GenBank/DDBJ whole genome shotgun (WGS) entry which is preliminary data.</text>
</comment>
<protein>
    <submittedName>
        <fullName evidence="1">Uncharacterized protein</fullName>
    </submittedName>
</protein>
<sequence length="32" mass="3687">VKLSFDEQGVSRCKTCTLVYEKINEVTVRNKV</sequence>
<evidence type="ECO:0000313" key="1">
    <source>
        <dbReference type="EMBL" id="KKK56894.1"/>
    </source>
</evidence>
<feature type="non-terminal residue" evidence="1">
    <location>
        <position position="1"/>
    </location>
</feature>
<organism evidence="1">
    <name type="scientific">marine sediment metagenome</name>
    <dbReference type="NCBI Taxonomy" id="412755"/>
    <lineage>
        <taxon>unclassified sequences</taxon>
        <taxon>metagenomes</taxon>
        <taxon>ecological metagenomes</taxon>
    </lineage>
</organism>
<gene>
    <name evidence="1" type="ORF">LCGC14_3059970</name>
</gene>
<accession>A0A0F8YS24</accession>
<name>A0A0F8YS24_9ZZZZ</name>
<dbReference type="EMBL" id="LAZR01064764">
    <property type="protein sequence ID" value="KKK56894.1"/>
    <property type="molecule type" value="Genomic_DNA"/>
</dbReference>
<dbReference type="AlphaFoldDB" id="A0A0F8YS24"/>
<proteinExistence type="predicted"/>
<reference evidence="1" key="1">
    <citation type="journal article" date="2015" name="Nature">
        <title>Complex archaea that bridge the gap between prokaryotes and eukaryotes.</title>
        <authorList>
            <person name="Spang A."/>
            <person name="Saw J.H."/>
            <person name="Jorgensen S.L."/>
            <person name="Zaremba-Niedzwiedzka K."/>
            <person name="Martijn J."/>
            <person name="Lind A.E."/>
            <person name="van Eijk R."/>
            <person name="Schleper C."/>
            <person name="Guy L."/>
            <person name="Ettema T.J."/>
        </authorList>
    </citation>
    <scope>NUCLEOTIDE SEQUENCE</scope>
</reference>